<comment type="similarity">
    <text evidence="1">Belongs to the LCL2 family.</text>
</comment>
<dbReference type="PANTHER" id="PTHR38425">
    <property type="entry name" value="LONG CHRONOLOGICAL LIFESPAN PROTEIN 2"/>
    <property type="match status" value="1"/>
</dbReference>
<dbReference type="GO" id="GO:0036503">
    <property type="term" value="P:ERAD pathway"/>
    <property type="evidence" value="ECO:0007669"/>
    <property type="project" value="TreeGrafter"/>
</dbReference>
<evidence type="ECO:0000256" key="1">
    <source>
        <dbReference type="ARBA" id="ARBA00010545"/>
    </source>
</evidence>
<sequence>MSLFATPYPARRGGSIRSPLLIVVVALVLLPSFATAFFEQFFHQQHAQQQQAQRPPTWDEQLETVSCSTFICPDFTCVASPADCPCPSRMDEKCVIPDATGSGADAYVCARDCAKVTAAMHAFH</sequence>
<name>A0A9P6VVT6_RHOMI</name>
<reference evidence="4 5" key="1">
    <citation type="submission" date="2020-11" db="EMBL/GenBank/DDBJ databases">
        <title>Kefir isolates.</title>
        <authorList>
            <person name="Marcisauskas S."/>
            <person name="Kim Y."/>
            <person name="Blasche S."/>
        </authorList>
    </citation>
    <scope>NUCLEOTIDE SEQUENCE [LARGE SCALE GENOMIC DNA]</scope>
    <source>
        <strain evidence="4 5">KR</strain>
    </source>
</reference>
<keyword evidence="3" id="KW-0732">Signal</keyword>
<keyword evidence="5" id="KW-1185">Reference proteome</keyword>
<proteinExistence type="inferred from homology"/>
<evidence type="ECO:0000256" key="2">
    <source>
        <dbReference type="ARBA" id="ARBA00018534"/>
    </source>
</evidence>
<gene>
    <name evidence="4" type="primary">LCL2</name>
    <name evidence="4" type="ORF">C6P46_006655</name>
</gene>
<dbReference type="InterPro" id="IPR034543">
    <property type="entry name" value="LCL2"/>
</dbReference>
<organism evidence="4 5">
    <name type="scientific">Rhodotorula mucilaginosa</name>
    <name type="common">Yeast</name>
    <name type="synonym">Rhodotorula rubra</name>
    <dbReference type="NCBI Taxonomy" id="5537"/>
    <lineage>
        <taxon>Eukaryota</taxon>
        <taxon>Fungi</taxon>
        <taxon>Dikarya</taxon>
        <taxon>Basidiomycota</taxon>
        <taxon>Pucciniomycotina</taxon>
        <taxon>Microbotryomycetes</taxon>
        <taxon>Sporidiobolales</taxon>
        <taxon>Sporidiobolaceae</taxon>
        <taxon>Rhodotorula</taxon>
    </lineage>
</organism>
<evidence type="ECO:0000313" key="5">
    <source>
        <dbReference type="Proteomes" id="UP000777482"/>
    </source>
</evidence>
<dbReference type="OrthoDB" id="2529612at2759"/>
<protein>
    <recommendedName>
        <fullName evidence="2">Long chronological lifespan protein 2</fullName>
    </recommendedName>
</protein>
<evidence type="ECO:0000256" key="3">
    <source>
        <dbReference type="ARBA" id="ARBA00022729"/>
    </source>
</evidence>
<evidence type="ECO:0000313" key="4">
    <source>
        <dbReference type="EMBL" id="KAG0657158.1"/>
    </source>
</evidence>
<dbReference type="EMBL" id="PUHQ01000085">
    <property type="protein sequence ID" value="KAG0657158.1"/>
    <property type="molecule type" value="Genomic_DNA"/>
</dbReference>
<comment type="caution">
    <text evidence="4">The sequence shown here is derived from an EMBL/GenBank/DDBJ whole genome shotgun (WGS) entry which is preliminary data.</text>
</comment>
<dbReference type="PANTHER" id="PTHR38425:SF1">
    <property type="entry name" value="LONG CHRONOLOGICAL LIFESPAN PROTEIN 2"/>
    <property type="match status" value="1"/>
</dbReference>
<dbReference type="AlphaFoldDB" id="A0A9P6VVT6"/>
<dbReference type="Proteomes" id="UP000777482">
    <property type="component" value="Unassembled WGS sequence"/>
</dbReference>
<accession>A0A9P6VVT6</accession>